<evidence type="ECO:0000313" key="1">
    <source>
        <dbReference type="EMBL" id="KAJ8133617.1"/>
    </source>
</evidence>
<dbReference type="EMBL" id="JAPUUL010000001">
    <property type="protein sequence ID" value="KAJ8133617.1"/>
    <property type="molecule type" value="Genomic_DNA"/>
</dbReference>
<reference evidence="1" key="1">
    <citation type="submission" date="2022-12" db="EMBL/GenBank/DDBJ databases">
        <title>Genome Sequence of Lasiodiplodia mahajangana.</title>
        <authorList>
            <person name="Buettner E."/>
        </authorList>
    </citation>
    <scope>NUCLEOTIDE SEQUENCE</scope>
    <source>
        <strain evidence="1">VT137</strain>
    </source>
</reference>
<sequence length="99" mass="10821">MMAGPSNPQQPGGFGQPIGGGGKPPKKPGGFDPKKGHYQDKDSDPDAEGESDPDAEGEADNKEAARKARVAKYKHKMWYTMSDEQRKEYNAASRVRTQK</sequence>
<dbReference type="Proteomes" id="UP001153332">
    <property type="component" value="Unassembled WGS sequence"/>
</dbReference>
<comment type="caution">
    <text evidence="1">The sequence shown here is derived from an EMBL/GenBank/DDBJ whole genome shotgun (WGS) entry which is preliminary data.</text>
</comment>
<organism evidence="1 2">
    <name type="scientific">Lasiodiplodia mahajangana</name>
    <dbReference type="NCBI Taxonomy" id="1108764"/>
    <lineage>
        <taxon>Eukaryota</taxon>
        <taxon>Fungi</taxon>
        <taxon>Dikarya</taxon>
        <taxon>Ascomycota</taxon>
        <taxon>Pezizomycotina</taxon>
        <taxon>Dothideomycetes</taxon>
        <taxon>Dothideomycetes incertae sedis</taxon>
        <taxon>Botryosphaeriales</taxon>
        <taxon>Botryosphaeriaceae</taxon>
        <taxon>Lasiodiplodia</taxon>
    </lineage>
</organism>
<accession>A0ACC2K254</accession>
<proteinExistence type="predicted"/>
<protein>
    <submittedName>
        <fullName evidence="1">Uncharacterized protein</fullName>
    </submittedName>
</protein>
<name>A0ACC2K254_9PEZI</name>
<gene>
    <name evidence="1" type="ORF">O1611_g3</name>
</gene>
<keyword evidence="2" id="KW-1185">Reference proteome</keyword>
<evidence type="ECO:0000313" key="2">
    <source>
        <dbReference type="Proteomes" id="UP001153332"/>
    </source>
</evidence>